<keyword evidence="5" id="KW-1185">Reference proteome</keyword>
<name>A0A124EPQ6_9MYCO</name>
<dbReference type="Gene3D" id="1.10.1470.10">
    <property type="entry name" value="YjbJ"/>
    <property type="match status" value="1"/>
</dbReference>
<dbReference type="AlphaFoldDB" id="A0A124EPQ6"/>
<dbReference type="InterPro" id="IPR008462">
    <property type="entry name" value="CsbD"/>
</dbReference>
<sequence length="57" mass="6084">MSAANKARNKVDNLAGKAKEAVGNLTGDPLTRDQGRSDQAKANLRDAGEKIKDAFKK</sequence>
<dbReference type="RefSeq" id="WP_064395859.1">
    <property type="nucleotide sequence ID" value="NZ_LQIR01000014.1"/>
</dbReference>
<comment type="caution">
    <text evidence="4">The sequence shown here is derived from an EMBL/GenBank/DDBJ whole genome shotgun (WGS) entry which is preliminary data.</text>
</comment>
<dbReference type="EMBL" id="LQIR01000014">
    <property type="protein sequence ID" value="KUI17056.1"/>
    <property type="molecule type" value="Genomic_DNA"/>
</dbReference>
<dbReference type="InterPro" id="IPR036629">
    <property type="entry name" value="YjbJ_sf"/>
</dbReference>
<comment type="similarity">
    <text evidence="1">Belongs to the UPF0337 (CsbD) family.</text>
</comment>
<protein>
    <submittedName>
        <fullName evidence="4">General stress protein CsbD</fullName>
    </submittedName>
</protein>
<dbReference type="Proteomes" id="UP000053707">
    <property type="component" value="Unassembled WGS sequence"/>
</dbReference>
<reference evidence="4 5" key="1">
    <citation type="submission" date="2016-01" db="EMBL/GenBank/DDBJ databases">
        <authorList>
            <consortium name="TB Trials Study Group"/>
            <person name="Sutton G."/>
            <person name="Brinkac L."/>
            <person name="Sanka R."/>
            <person name="Adams M."/>
            <person name="Lau E.L."/>
            <person name="Macaden R."/>
            <person name="Grewal H.M.S."/>
        </authorList>
    </citation>
    <scope>NUCLEOTIDE SEQUENCE [LARGE SCALE GENOMIC DNA]</scope>
    <source>
        <strain evidence="4 5">IS-1744</strain>
    </source>
</reference>
<evidence type="ECO:0000313" key="5">
    <source>
        <dbReference type="Proteomes" id="UP000053707"/>
    </source>
</evidence>
<evidence type="ECO:0000313" key="4">
    <source>
        <dbReference type="EMBL" id="KUI17056.1"/>
    </source>
</evidence>
<gene>
    <name evidence="4" type="ORF">AU192_21205</name>
</gene>
<dbReference type="SUPFAM" id="SSF69047">
    <property type="entry name" value="Hypothetical protein YjbJ"/>
    <property type="match status" value="1"/>
</dbReference>
<proteinExistence type="inferred from homology"/>
<evidence type="ECO:0000256" key="2">
    <source>
        <dbReference type="SAM" id="MobiDB-lite"/>
    </source>
</evidence>
<evidence type="ECO:0000259" key="3">
    <source>
        <dbReference type="Pfam" id="PF05532"/>
    </source>
</evidence>
<feature type="compositionally biased region" description="Basic and acidic residues" evidence="2">
    <location>
        <begin position="30"/>
        <end position="57"/>
    </location>
</feature>
<evidence type="ECO:0000256" key="1">
    <source>
        <dbReference type="ARBA" id="ARBA00009129"/>
    </source>
</evidence>
<accession>A0A124EPQ6</accession>
<feature type="region of interest" description="Disordered" evidence="2">
    <location>
        <begin position="1"/>
        <end position="57"/>
    </location>
</feature>
<organism evidence="4 5">
    <name type="scientific">Mycobacterium lehmannii</name>
    <dbReference type="NCBI Taxonomy" id="2048550"/>
    <lineage>
        <taxon>Bacteria</taxon>
        <taxon>Bacillati</taxon>
        <taxon>Actinomycetota</taxon>
        <taxon>Actinomycetes</taxon>
        <taxon>Mycobacteriales</taxon>
        <taxon>Mycobacteriaceae</taxon>
        <taxon>Mycobacterium</taxon>
    </lineage>
</organism>
<dbReference type="Pfam" id="PF05532">
    <property type="entry name" value="CsbD"/>
    <property type="match status" value="1"/>
</dbReference>
<feature type="domain" description="CsbD-like" evidence="3">
    <location>
        <begin position="5"/>
        <end position="57"/>
    </location>
</feature>